<evidence type="ECO:0000313" key="2">
    <source>
        <dbReference type="Proteomes" id="UP000655759"/>
    </source>
</evidence>
<organism evidence="1 2">
    <name type="scientific">Candidatus Nitrosotenuis uzonensis</name>
    <dbReference type="NCBI Taxonomy" id="1407055"/>
    <lineage>
        <taxon>Archaea</taxon>
        <taxon>Nitrososphaerota</taxon>
        <taxon>Candidatus Nitrosotenuis</taxon>
    </lineage>
</organism>
<proteinExistence type="predicted"/>
<name>A0A812EZ76_9ARCH</name>
<dbReference type="EMBL" id="CAJNAQ010000005">
    <property type="protein sequence ID" value="CAE6501557.1"/>
    <property type="molecule type" value="Genomic_DNA"/>
</dbReference>
<comment type="caution">
    <text evidence="1">The sequence shown here is derived from an EMBL/GenBank/DDBJ whole genome shotgun (WGS) entry which is preliminary data.</text>
</comment>
<gene>
    <name evidence="1" type="ORF">NUZ5A_51176</name>
</gene>
<accession>A0A812EZ76</accession>
<reference evidence="1" key="1">
    <citation type="submission" date="2021-02" db="EMBL/GenBank/DDBJ databases">
        <authorList>
            <person name="Han P."/>
        </authorList>
    </citation>
    <scope>NUCLEOTIDE SEQUENCE</scope>
    <source>
        <strain evidence="1">Candidatus Nitrosotenuis uzonensis 5A</strain>
    </source>
</reference>
<dbReference type="Proteomes" id="UP000655759">
    <property type="component" value="Unassembled WGS sequence"/>
</dbReference>
<protein>
    <submittedName>
        <fullName evidence="1">Uncharacterized protein</fullName>
    </submittedName>
</protein>
<dbReference type="RefSeq" id="WP_205100542.1">
    <property type="nucleotide sequence ID" value="NZ_CAJNAQ010000005.1"/>
</dbReference>
<sequence length="171" mass="19301">MQKFASLFLFVIIGSLTLYLNSAFAQMENEEAMEDAMMEDETMMTMADDVILPPLQQLNLGVDPHDIECRDGQQLVFKASNWQPACINESSYSVLSARGWIAQHDPTHADLEKMMEKYMENHPQESETNDGQVDIKEEIKVDGQTGVNGTTVEEPKSHVIELREDMEMGAN</sequence>
<evidence type="ECO:0000313" key="1">
    <source>
        <dbReference type="EMBL" id="CAE6501557.1"/>
    </source>
</evidence>
<dbReference type="AlphaFoldDB" id="A0A812EZ76"/>